<dbReference type="Pfam" id="PF03007">
    <property type="entry name" value="WS_DGAT_cat"/>
    <property type="match status" value="1"/>
</dbReference>
<evidence type="ECO:0000313" key="13">
    <source>
        <dbReference type="Proteomes" id="UP000275408"/>
    </source>
</evidence>
<dbReference type="Pfam" id="PF06974">
    <property type="entry name" value="WS_DGAT_C"/>
    <property type="match status" value="1"/>
</dbReference>
<dbReference type="OMA" id="RGMINIM"/>
<evidence type="ECO:0000256" key="1">
    <source>
        <dbReference type="ARBA" id="ARBA00004771"/>
    </source>
</evidence>
<evidence type="ECO:0000256" key="7">
    <source>
        <dbReference type="ARBA" id="ARBA00048109"/>
    </source>
</evidence>
<dbReference type="InterPro" id="IPR045034">
    <property type="entry name" value="O-acyltransferase_WSD1-like"/>
</dbReference>
<dbReference type="STRING" id="46731.A0A3M6TC32"/>
<dbReference type="PANTHER" id="PTHR31650">
    <property type="entry name" value="O-ACYLTRANSFERASE (WSD1-LIKE) FAMILY PROTEIN"/>
    <property type="match status" value="1"/>
</dbReference>
<evidence type="ECO:0000256" key="3">
    <source>
        <dbReference type="ARBA" id="ARBA00022679"/>
    </source>
</evidence>
<evidence type="ECO:0000313" key="12">
    <source>
        <dbReference type="EMBL" id="RMX38868.1"/>
    </source>
</evidence>
<sequence length="558" mass="62764">MLSSRAVVFLSSSLTAMDASTTVKNGYCSSKMNGNPTKMVANGSAAQNVSPKLGARREEGSRILSLLKFLWFVIVCLLSYVLLFTSVLPLVPLIVVYYSLKVIERYLVYWTSGNLHLSGLDALWQQKSDVNRLAITGFYCAENKTDFEKALRDFRQAVLDRMVNAKKSDGTLLYPRARCCIRPGYFQYFFQEDRSFRIENHVFKWDGEVPSSREELEGIVSKLSNEPFKEGVSPWYFCCVPTNYGDKDFTAIFRMCHSVADGVSLTRFLMNQLPDQSKNEKETKKFTSSTSQVPLMAKAILRMAYSMLRLVFGFPDQSILHGPKLSGIKKVTWNEEFDFKLIKQIKAATGTTVNDVLMSCLSRAIRRCFQRKGVENPPDFKASIPVDVRLSAPKKEPSFENMFSLVFLRLAVGTEGVLNQLQETKARMDECKYSGEPLATACVMMLSNEFFPEFMVKRINTVITEKSSCVLSNVPGPQHALSVAGRPIKYTTFWPPQRDNIGIGLSIYTYAGRVIIGVQSDVSVLPDPQIITEEFGNALKEMTQSVLHDDVVNGNVIR</sequence>
<feature type="signal peptide" evidence="9">
    <location>
        <begin position="1"/>
        <end position="19"/>
    </location>
</feature>
<dbReference type="UniPathway" id="UPA00282"/>
<name>A0A3M6TC32_POCDA</name>
<evidence type="ECO:0000259" key="10">
    <source>
        <dbReference type="Pfam" id="PF03007"/>
    </source>
</evidence>
<dbReference type="InterPro" id="IPR004255">
    <property type="entry name" value="O-acyltransferase_WSD1_N"/>
</dbReference>
<comment type="similarity">
    <text evidence="5">In the N-terminal section; belongs to the long-chain O-acyltransferase family.</text>
</comment>
<evidence type="ECO:0000256" key="8">
    <source>
        <dbReference type="SAM" id="Phobius"/>
    </source>
</evidence>
<feature type="domain" description="O-acyltransferase WSD1 C-terminal" evidence="11">
    <location>
        <begin position="401"/>
        <end position="542"/>
    </location>
</feature>
<comment type="pathway">
    <text evidence="1">Glycerolipid metabolism; triacylglycerol biosynthesis.</text>
</comment>
<dbReference type="EMBL" id="RCHS01003931">
    <property type="protein sequence ID" value="RMX38868.1"/>
    <property type="molecule type" value="Genomic_DNA"/>
</dbReference>
<reference evidence="12 13" key="1">
    <citation type="journal article" date="2018" name="Sci. Rep.">
        <title>Comparative analysis of the Pocillopora damicornis genome highlights role of immune system in coral evolution.</title>
        <authorList>
            <person name="Cunning R."/>
            <person name="Bay R.A."/>
            <person name="Gillette P."/>
            <person name="Baker A.C."/>
            <person name="Traylor-Knowles N."/>
        </authorList>
    </citation>
    <scope>NUCLEOTIDE SEQUENCE [LARGE SCALE GENOMIC DNA]</scope>
    <source>
        <strain evidence="12">RSMAS</strain>
        <tissue evidence="12">Whole animal</tissue>
    </source>
</reference>
<dbReference type="GO" id="GO:0047196">
    <property type="term" value="F:long-chain-alcohol O-fatty-acyltransferase activity"/>
    <property type="evidence" value="ECO:0007669"/>
    <property type="project" value="UniProtKB-EC"/>
</dbReference>
<comment type="catalytic activity">
    <reaction evidence="7">
        <text>an acyl-CoA + a 1,2-diacyl-sn-glycerol = a triacyl-sn-glycerol + CoA</text>
        <dbReference type="Rhea" id="RHEA:10868"/>
        <dbReference type="ChEBI" id="CHEBI:17815"/>
        <dbReference type="ChEBI" id="CHEBI:57287"/>
        <dbReference type="ChEBI" id="CHEBI:58342"/>
        <dbReference type="ChEBI" id="CHEBI:64615"/>
        <dbReference type="EC" id="2.3.1.20"/>
    </reaction>
</comment>
<accession>A0A3M6TC32</accession>
<keyword evidence="13" id="KW-1185">Reference proteome</keyword>
<keyword evidence="8" id="KW-1133">Transmembrane helix</keyword>
<dbReference type="GO" id="GO:0004144">
    <property type="term" value="F:diacylglycerol O-acyltransferase activity"/>
    <property type="evidence" value="ECO:0007669"/>
    <property type="project" value="UniProtKB-EC"/>
</dbReference>
<dbReference type="PANTHER" id="PTHR31650:SF1">
    <property type="entry name" value="WAX ESTER SYNTHASE_DIACYLGLYCEROL ACYLTRANSFERASE 4-RELATED"/>
    <property type="match status" value="1"/>
</dbReference>
<evidence type="ECO:0000259" key="11">
    <source>
        <dbReference type="Pfam" id="PF06974"/>
    </source>
</evidence>
<evidence type="ECO:0000256" key="9">
    <source>
        <dbReference type="SAM" id="SignalP"/>
    </source>
</evidence>
<protein>
    <submittedName>
        <fullName evidence="12">Uncharacterized protein</fullName>
    </submittedName>
</protein>
<keyword evidence="8" id="KW-0812">Transmembrane</keyword>
<feature type="chain" id="PRO_5018332823" evidence="9">
    <location>
        <begin position="20"/>
        <end position="558"/>
    </location>
</feature>
<keyword evidence="9" id="KW-0732">Signal</keyword>
<keyword evidence="8" id="KW-0472">Membrane</keyword>
<dbReference type="GO" id="GO:0019432">
    <property type="term" value="P:triglyceride biosynthetic process"/>
    <property type="evidence" value="ECO:0007669"/>
    <property type="project" value="UniProtKB-UniPathway"/>
</dbReference>
<gene>
    <name evidence="12" type="ORF">pdam_00018036</name>
</gene>
<evidence type="ECO:0000256" key="2">
    <source>
        <dbReference type="ARBA" id="ARBA00005189"/>
    </source>
</evidence>
<proteinExistence type="inferred from homology"/>
<dbReference type="AlphaFoldDB" id="A0A3M6TC32"/>
<keyword evidence="4" id="KW-0012">Acyltransferase</keyword>
<dbReference type="OrthoDB" id="619536at2759"/>
<evidence type="ECO:0000256" key="4">
    <source>
        <dbReference type="ARBA" id="ARBA00023315"/>
    </source>
</evidence>
<evidence type="ECO:0000256" key="5">
    <source>
        <dbReference type="ARBA" id="ARBA00024360"/>
    </source>
</evidence>
<dbReference type="GO" id="GO:0005886">
    <property type="term" value="C:plasma membrane"/>
    <property type="evidence" value="ECO:0007669"/>
    <property type="project" value="TreeGrafter"/>
</dbReference>
<feature type="transmembrane region" description="Helical" evidence="8">
    <location>
        <begin position="69"/>
        <end position="98"/>
    </location>
</feature>
<dbReference type="InterPro" id="IPR009721">
    <property type="entry name" value="O-acyltransferase_WSD1_C"/>
</dbReference>
<comment type="catalytic activity">
    <reaction evidence="6">
        <text>a long chain fatty alcohol + a fatty acyl-CoA = a long-chain alcohol wax ester + CoA</text>
        <dbReference type="Rhea" id="RHEA:38443"/>
        <dbReference type="ChEBI" id="CHEBI:17135"/>
        <dbReference type="ChEBI" id="CHEBI:57287"/>
        <dbReference type="ChEBI" id="CHEBI:77636"/>
        <dbReference type="ChEBI" id="CHEBI:235323"/>
        <dbReference type="EC" id="2.3.1.75"/>
    </reaction>
</comment>
<evidence type="ECO:0000256" key="6">
    <source>
        <dbReference type="ARBA" id="ARBA00047604"/>
    </source>
</evidence>
<comment type="caution">
    <text evidence="12">The sequence shown here is derived from an EMBL/GenBank/DDBJ whole genome shotgun (WGS) entry which is preliminary data.</text>
</comment>
<keyword evidence="3" id="KW-0808">Transferase</keyword>
<organism evidence="12 13">
    <name type="scientific">Pocillopora damicornis</name>
    <name type="common">Cauliflower coral</name>
    <name type="synonym">Millepora damicornis</name>
    <dbReference type="NCBI Taxonomy" id="46731"/>
    <lineage>
        <taxon>Eukaryota</taxon>
        <taxon>Metazoa</taxon>
        <taxon>Cnidaria</taxon>
        <taxon>Anthozoa</taxon>
        <taxon>Hexacorallia</taxon>
        <taxon>Scleractinia</taxon>
        <taxon>Astrocoeniina</taxon>
        <taxon>Pocilloporidae</taxon>
        <taxon>Pocillopora</taxon>
    </lineage>
</organism>
<comment type="pathway">
    <text evidence="2">Lipid metabolism.</text>
</comment>
<feature type="domain" description="O-acyltransferase WSD1-like N-terminal" evidence="10">
    <location>
        <begin position="118"/>
        <end position="302"/>
    </location>
</feature>
<dbReference type="Proteomes" id="UP000275408">
    <property type="component" value="Unassembled WGS sequence"/>
</dbReference>